<organism evidence="2 3">
    <name type="scientific">Ditylenchus dipsaci</name>
    <dbReference type="NCBI Taxonomy" id="166011"/>
    <lineage>
        <taxon>Eukaryota</taxon>
        <taxon>Metazoa</taxon>
        <taxon>Ecdysozoa</taxon>
        <taxon>Nematoda</taxon>
        <taxon>Chromadorea</taxon>
        <taxon>Rhabditida</taxon>
        <taxon>Tylenchina</taxon>
        <taxon>Tylenchomorpha</taxon>
        <taxon>Sphaerularioidea</taxon>
        <taxon>Anguinidae</taxon>
        <taxon>Anguininae</taxon>
        <taxon>Ditylenchus</taxon>
    </lineage>
</organism>
<dbReference type="Proteomes" id="UP000887574">
    <property type="component" value="Unplaced"/>
</dbReference>
<feature type="region of interest" description="Disordered" evidence="1">
    <location>
        <begin position="203"/>
        <end position="263"/>
    </location>
</feature>
<evidence type="ECO:0000256" key="1">
    <source>
        <dbReference type="SAM" id="MobiDB-lite"/>
    </source>
</evidence>
<proteinExistence type="predicted"/>
<dbReference type="AlphaFoldDB" id="A0A915CS39"/>
<evidence type="ECO:0000313" key="2">
    <source>
        <dbReference type="Proteomes" id="UP000887574"/>
    </source>
</evidence>
<feature type="compositionally biased region" description="Low complexity" evidence="1">
    <location>
        <begin position="211"/>
        <end position="235"/>
    </location>
</feature>
<protein>
    <submittedName>
        <fullName evidence="3">Uncharacterized protein</fullName>
    </submittedName>
</protein>
<feature type="compositionally biased region" description="Low complexity" evidence="1">
    <location>
        <begin position="130"/>
        <end position="145"/>
    </location>
</feature>
<evidence type="ECO:0000313" key="3">
    <source>
        <dbReference type="WBParaSite" id="jg12028"/>
    </source>
</evidence>
<keyword evidence="2" id="KW-1185">Reference proteome</keyword>
<reference evidence="3" key="1">
    <citation type="submission" date="2022-11" db="UniProtKB">
        <authorList>
            <consortium name="WormBaseParasite"/>
        </authorList>
    </citation>
    <scope>IDENTIFICATION</scope>
</reference>
<feature type="region of interest" description="Disordered" evidence="1">
    <location>
        <begin position="130"/>
        <end position="153"/>
    </location>
</feature>
<dbReference type="WBParaSite" id="jg12028">
    <property type="protein sequence ID" value="jg12028"/>
    <property type="gene ID" value="jg12028"/>
</dbReference>
<accession>A0A915CS39</accession>
<sequence>MDQSSQLNQPNGCIDQSSQLNQLNRFAAAHLDLDHNIDKMRPSFKFSLTHPKTIACLPLHVLAISGNVRIMVANELQVSRHDDQTQVKKNFLACGVPYRRSNAISQKLVPKLGFLKEISEFEIDPPFLSPASSSSSADNSPMMLSPAGRPASARLYRRRNKLAKDFPDTEDGLPPPSSDFHRWMAEDDFFGSPISRQRFLHNAGGDLAGLTPPSSRCSPSSGASSSSPTDHSSTSAPLQVPQLPTADSLDNDGEEEEDDSNLDLDVLNLRNALKARTDRMAKYQQMRSFNVDSQGRIVDCGFRNAGGKLLKPVASRSFS</sequence>
<name>A0A915CS39_9BILA</name>
<feature type="compositionally biased region" description="Acidic residues" evidence="1">
    <location>
        <begin position="249"/>
        <end position="262"/>
    </location>
</feature>